<reference evidence="2" key="1">
    <citation type="submission" date="2018-05" db="EMBL/GenBank/DDBJ databases">
        <authorList>
            <person name="Lanie J.A."/>
            <person name="Ng W.-L."/>
            <person name="Kazmierczak K.M."/>
            <person name="Andrzejewski T.M."/>
            <person name="Davidsen T.M."/>
            <person name="Wayne K.J."/>
            <person name="Tettelin H."/>
            <person name="Glass J.I."/>
            <person name="Rusch D."/>
            <person name="Podicherti R."/>
            <person name="Tsui H.-C.T."/>
            <person name="Winkler M.E."/>
        </authorList>
    </citation>
    <scope>NUCLEOTIDE SEQUENCE</scope>
</reference>
<dbReference type="SUPFAM" id="SSF54427">
    <property type="entry name" value="NTF2-like"/>
    <property type="match status" value="1"/>
</dbReference>
<accession>A0A382TQW1</accession>
<dbReference type="Gene3D" id="3.10.450.50">
    <property type="match status" value="1"/>
</dbReference>
<dbReference type="InterPro" id="IPR032710">
    <property type="entry name" value="NTF2-like_dom_sf"/>
</dbReference>
<evidence type="ECO:0000259" key="1">
    <source>
        <dbReference type="Pfam" id="PF12680"/>
    </source>
</evidence>
<feature type="domain" description="SnoaL-like" evidence="1">
    <location>
        <begin position="21"/>
        <end position="114"/>
    </location>
</feature>
<proteinExistence type="predicted"/>
<sequence length="134" mass="14900">MDKQIQGDKQMTPKEIVLSGYEAFAEGNMAKLGAIYHPECRININGKHALSGEYVGFDAFASEVLAKLETTWPGFNLDITKVVAEGVDVCIFLKVTANNLESYSIHHFVVEDGLETEFTIYDDSQRMAEAMMSI</sequence>
<evidence type="ECO:0000313" key="2">
    <source>
        <dbReference type="EMBL" id="SVD24476.1"/>
    </source>
</evidence>
<dbReference type="AlphaFoldDB" id="A0A382TQW1"/>
<protein>
    <recommendedName>
        <fullName evidence="1">SnoaL-like domain-containing protein</fullName>
    </recommendedName>
</protein>
<dbReference type="Pfam" id="PF12680">
    <property type="entry name" value="SnoaL_2"/>
    <property type="match status" value="1"/>
</dbReference>
<gene>
    <name evidence="2" type="ORF">METZ01_LOCUS377330</name>
</gene>
<dbReference type="InterPro" id="IPR037401">
    <property type="entry name" value="SnoaL-like"/>
</dbReference>
<name>A0A382TQW1_9ZZZZ</name>
<organism evidence="2">
    <name type="scientific">marine metagenome</name>
    <dbReference type="NCBI Taxonomy" id="408172"/>
    <lineage>
        <taxon>unclassified sequences</taxon>
        <taxon>metagenomes</taxon>
        <taxon>ecological metagenomes</taxon>
    </lineage>
</organism>
<dbReference type="EMBL" id="UINC01138497">
    <property type="protein sequence ID" value="SVD24476.1"/>
    <property type="molecule type" value="Genomic_DNA"/>
</dbReference>